<keyword evidence="4 8" id="KW-0028">Amino-acid biosynthesis</keyword>
<organism evidence="11 12">
    <name type="scientific">Candidatus Iainarchaeum sp</name>
    <dbReference type="NCBI Taxonomy" id="3101447"/>
    <lineage>
        <taxon>Archaea</taxon>
        <taxon>Candidatus Iainarchaeota</taxon>
        <taxon>Candidatus Iainarchaeia</taxon>
        <taxon>Candidatus Iainarchaeales</taxon>
        <taxon>Candidatus Iainarchaeaceae</taxon>
        <taxon>Candidatus Iainarchaeum</taxon>
    </lineage>
</organism>
<reference evidence="12" key="1">
    <citation type="journal article" date="2020" name="bioRxiv">
        <title>A rank-normalized archaeal taxonomy based on genome phylogeny resolves widespread incomplete and uneven classifications.</title>
        <authorList>
            <person name="Rinke C."/>
            <person name="Chuvochina M."/>
            <person name="Mussig A.J."/>
            <person name="Chaumeil P.-A."/>
            <person name="Waite D.W."/>
            <person name="Whitman W.B."/>
            <person name="Parks D.H."/>
            <person name="Hugenholtz P."/>
        </authorList>
    </citation>
    <scope>NUCLEOTIDE SEQUENCE [LARGE SCALE GENOMIC DNA]</scope>
</reference>
<evidence type="ECO:0000256" key="3">
    <source>
        <dbReference type="ARBA" id="ARBA00010318"/>
    </source>
</evidence>
<dbReference type="UniPathway" id="UPA00049">
    <property type="reaction ID" value="UER00060"/>
</dbReference>
<evidence type="ECO:0000256" key="1">
    <source>
        <dbReference type="ARBA" id="ARBA00004864"/>
    </source>
</evidence>
<dbReference type="GO" id="GO:0016853">
    <property type="term" value="F:isomerase activity"/>
    <property type="evidence" value="ECO:0007669"/>
    <property type="project" value="UniProtKB-KW"/>
</dbReference>
<comment type="caution">
    <text evidence="8">Lacks conserved residue(s) required for the propagation of feature annotation.</text>
</comment>
<dbReference type="SUPFAM" id="SSF51735">
    <property type="entry name" value="NAD(P)-binding Rossmann-fold domains"/>
    <property type="match status" value="1"/>
</dbReference>
<dbReference type="GO" id="GO:0009099">
    <property type="term" value="P:L-valine biosynthetic process"/>
    <property type="evidence" value="ECO:0007669"/>
    <property type="project" value="UniProtKB-UniRule"/>
</dbReference>
<feature type="domain" description="KARI N-terminal Rossmann" evidence="9">
    <location>
        <begin position="1"/>
        <end position="167"/>
    </location>
</feature>
<dbReference type="GO" id="GO:0009097">
    <property type="term" value="P:isoleucine biosynthetic process"/>
    <property type="evidence" value="ECO:0007669"/>
    <property type="project" value="UniProtKB-UniRule"/>
</dbReference>
<feature type="binding site" evidence="8">
    <location>
        <position position="176"/>
    </location>
    <ligand>
        <name>Mg(2+)</name>
        <dbReference type="ChEBI" id="CHEBI:18420"/>
        <label>1</label>
    </ligand>
</feature>
<dbReference type="NCBIfam" id="TIGR00465">
    <property type="entry name" value="ilvC"/>
    <property type="match status" value="1"/>
</dbReference>
<feature type="binding site" evidence="8">
    <location>
        <position position="180"/>
    </location>
    <ligand>
        <name>Mg(2+)</name>
        <dbReference type="ChEBI" id="CHEBI:18420"/>
        <label>1</label>
    </ligand>
</feature>
<dbReference type="PANTHER" id="PTHR21371">
    <property type="entry name" value="KETOL-ACID REDUCTOISOMERASE, MITOCHONDRIAL"/>
    <property type="match status" value="1"/>
</dbReference>
<evidence type="ECO:0000313" key="11">
    <source>
        <dbReference type="EMBL" id="HIH16575.1"/>
    </source>
</evidence>
<comment type="caution">
    <text evidence="11">The sequence shown here is derived from an EMBL/GenBank/DDBJ whole genome shotgun (WGS) entry which is preliminary data.</text>
</comment>
<comment type="pathway">
    <text evidence="2">Amino-acid biosynthesis; L-isoleucine biosynthesis; L-isoleucine from 2-oxobutanoate: step 2/4.</text>
</comment>
<name>A0A7J4JJQ0_9ARCH</name>
<gene>
    <name evidence="11" type="primary">ilvC</name>
    <name evidence="11" type="ORF">HA252_04180</name>
</gene>
<dbReference type="PROSITE" id="PS51850">
    <property type="entry name" value="KARI_N"/>
    <property type="match status" value="1"/>
</dbReference>
<keyword evidence="8" id="KW-0479">Metal-binding</keyword>
<dbReference type="AlphaFoldDB" id="A0A7J4JJQ0"/>
<dbReference type="GO" id="GO:0004455">
    <property type="term" value="F:ketol-acid reductoisomerase activity"/>
    <property type="evidence" value="ECO:0007669"/>
    <property type="project" value="UniProtKB-UniRule"/>
</dbReference>
<accession>A0A7J4JJQ0</accession>
<dbReference type="InterPro" id="IPR036291">
    <property type="entry name" value="NAD(P)-bd_dom_sf"/>
</dbReference>
<dbReference type="Gene3D" id="6.10.240.10">
    <property type="match status" value="1"/>
</dbReference>
<evidence type="ECO:0000313" key="12">
    <source>
        <dbReference type="Proteomes" id="UP000564964"/>
    </source>
</evidence>
<evidence type="ECO:0000259" key="10">
    <source>
        <dbReference type="PROSITE" id="PS51851"/>
    </source>
</evidence>
<dbReference type="Pfam" id="PF01450">
    <property type="entry name" value="KARI_C"/>
    <property type="match status" value="1"/>
</dbReference>
<comment type="pathway">
    <text evidence="1">Amino-acid biosynthesis; L-valine biosynthesis; L-valine from pyruvate: step 2/4.</text>
</comment>
<evidence type="ECO:0000256" key="4">
    <source>
        <dbReference type="ARBA" id="ARBA00022605"/>
    </source>
</evidence>
<evidence type="ECO:0000256" key="5">
    <source>
        <dbReference type="ARBA" id="ARBA00023002"/>
    </source>
</evidence>
<dbReference type="InterPro" id="IPR013023">
    <property type="entry name" value="KARI"/>
</dbReference>
<dbReference type="EMBL" id="DUGH01000101">
    <property type="protein sequence ID" value="HIH16575.1"/>
    <property type="molecule type" value="Genomic_DNA"/>
</dbReference>
<evidence type="ECO:0000256" key="6">
    <source>
        <dbReference type="ARBA" id="ARBA00023304"/>
    </source>
</evidence>
<evidence type="ECO:0000256" key="2">
    <source>
        <dbReference type="ARBA" id="ARBA00004885"/>
    </source>
</evidence>
<dbReference type="InterPro" id="IPR013116">
    <property type="entry name" value="KARI_N"/>
</dbReference>
<proteinExistence type="inferred from homology"/>
<sequence>MKGKTIAVIGFGPQGRVQAELLKRQGFKVIVGLRRGKSWKEAEKARHQVMTITAATLAADLLLVLVADTAHREVLDKHIVPFLRPGQTVVFAQGYSVAFNEVHLPWFVDVILLAPGVPAKEMLVPTGKALSARASVGIGNNFSGKASQTAKALCEALGFPRRNLLWSSFREEGITDLFSEQGPIVGGLIELMKASFETLVNAGYSPEVAYSCCVLEPYYVARLVHEQGIHGMLSRVSETAKYGALTVGPKIIGREVRREMRKALKRIESGEFMGELQRNRFKLPELLDREARSEIEKTRRKLVSGKA</sequence>
<dbReference type="SUPFAM" id="SSF48179">
    <property type="entry name" value="6-phosphogluconate dehydrogenase C-terminal domain-like"/>
    <property type="match status" value="1"/>
</dbReference>
<keyword evidence="5 8" id="KW-0560">Oxidoreductase</keyword>
<dbReference type="InterPro" id="IPR000506">
    <property type="entry name" value="KARI_C"/>
</dbReference>
<dbReference type="Gene3D" id="3.40.50.720">
    <property type="entry name" value="NAD(P)-binding Rossmann-like Domain"/>
    <property type="match status" value="1"/>
</dbReference>
<dbReference type="Pfam" id="PF07991">
    <property type="entry name" value="KARI_N"/>
    <property type="match status" value="1"/>
</dbReference>
<dbReference type="Proteomes" id="UP000564964">
    <property type="component" value="Unassembled WGS sequence"/>
</dbReference>
<dbReference type="EC" id="1.1.1.86" evidence="7"/>
<evidence type="ECO:0000256" key="8">
    <source>
        <dbReference type="PROSITE-ProRule" id="PRU01198"/>
    </source>
</evidence>
<feature type="domain" description="KARI C-terminal knotted" evidence="10">
    <location>
        <begin position="168"/>
        <end position="307"/>
    </location>
</feature>
<comment type="similarity">
    <text evidence="3 8">Belongs to the ketol-acid reductoisomerase family.</text>
</comment>
<keyword evidence="11" id="KW-0413">Isomerase</keyword>
<dbReference type="GO" id="GO:0046872">
    <property type="term" value="F:metal ion binding"/>
    <property type="evidence" value="ECO:0007669"/>
    <property type="project" value="UniProtKB-UniRule"/>
</dbReference>
<evidence type="ECO:0000259" key="9">
    <source>
        <dbReference type="PROSITE" id="PS51850"/>
    </source>
</evidence>
<feature type="binding site" evidence="8">
    <location>
        <position position="176"/>
    </location>
    <ligand>
        <name>Mg(2+)</name>
        <dbReference type="ChEBI" id="CHEBI:18420"/>
        <label>2</label>
    </ligand>
</feature>
<dbReference type="PANTHER" id="PTHR21371:SF1">
    <property type="entry name" value="KETOL-ACID REDUCTOISOMERASE, MITOCHONDRIAL"/>
    <property type="match status" value="1"/>
</dbReference>
<keyword evidence="8" id="KW-0460">Magnesium</keyword>
<keyword evidence="6 8" id="KW-0100">Branched-chain amino acid biosynthesis</keyword>
<dbReference type="UniPathway" id="UPA00047">
    <property type="reaction ID" value="UER00056"/>
</dbReference>
<protein>
    <recommendedName>
        <fullName evidence="7">Ketol-acid reductoisomerase</fullName>
        <ecNumber evidence="7">1.1.1.86</ecNumber>
    </recommendedName>
</protein>
<dbReference type="PROSITE" id="PS51851">
    <property type="entry name" value="KARI_C"/>
    <property type="match status" value="1"/>
</dbReference>
<dbReference type="InterPro" id="IPR008927">
    <property type="entry name" value="6-PGluconate_DH-like_C_sf"/>
</dbReference>
<evidence type="ECO:0000256" key="7">
    <source>
        <dbReference type="NCBIfam" id="TIGR00465"/>
    </source>
</evidence>